<dbReference type="AlphaFoldDB" id="A0A7C8I988"/>
<sequence>MTESPISTIIFGIFSGLTTIVGLIMTALMLRLMYLGRDLMIDLRDVNRRALSMNQLRTLA</sequence>
<gene>
    <name evidence="2" type="ORF">BDV95DRAFT_609837</name>
</gene>
<name>A0A7C8I988_9PLEO</name>
<protein>
    <submittedName>
        <fullName evidence="2">Uncharacterized protein</fullName>
    </submittedName>
</protein>
<proteinExistence type="predicted"/>
<keyword evidence="1" id="KW-1133">Transmembrane helix</keyword>
<dbReference type="Proteomes" id="UP000481861">
    <property type="component" value="Unassembled WGS sequence"/>
</dbReference>
<evidence type="ECO:0000313" key="3">
    <source>
        <dbReference type="Proteomes" id="UP000481861"/>
    </source>
</evidence>
<organism evidence="2 3">
    <name type="scientific">Massariosphaeria phaeospora</name>
    <dbReference type="NCBI Taxonomy" id="100035"/>
    <lineage>
        <taxon>Eukaryota</taxon>
        <taxon>Fungi</taxon>
        <taxon>Dikarya</taxon>
        <taxon>Ascomycota</taxon>
        <taxon>Pezizomycotina</taxon>
        <taxon>Dothideomycetes</taxon>
        <taxon>Pleosporomycetidae</taxon>
        <taxon>Pleosporales</taxon>
        <taxon>Pleosporales incertae sedis</taxon>
        <taxon>Massariosphaeria</taxon>
    </lineage>
</organism>
<keyword evidence="3" id="KW-1185">Reference proteome</keyword>
<feature type="transmembrane region" description="Helical" evidence="1">
    <location>
        <begin position="6"/>
        <end position="30"/>
    </location>
</feature>
<reference evidence="2 3" key="1">
    <citation type="submission" date="2020-01" db="EMBL/GenBank/DDBJ databases">
        <authorList>
            <consortium name="DOE Joint Genome Institute"/>
            <person name="Haridas S."/>
            <person name="Albert R."/>
            <person name="Binder M."/>
            <person name="Bloem J."/>
            <person name="Labutti K."/>
            <person name="Salamov A."/>
            <person name="Andreopoulos B."/>
            <person name="Baker S.E."/>
            <person name="Barry K."/>
            <person name="Bills G."/>
            <person name="Bluhm B.H."/>
            <person name="Cannon C."/>
            <person name="Castanera R."/>
            <person name="Culley D.E."/>
            <person name="Daum C."/>
            <person name="Ezra D."/>
            <person name="Gonzalez J.B."/>
            <person name="Henrissat B."/>
            <person name="Kuo A."/>
            <person name="Liang C."/>
            <person name="Lipzen A."/>
            <person name="Lutzoni F."/>
            <person name="Magnuson J."/>
            <person name="Mondo S."/>
            <person name="Nolan M."/>
            <person name="Ohm R."/>
            <person name="Pangilinan J."/>
            <person name="Park H.-J.H."/>
            <person name="Ramirez L."/>
            <person name="Alfaro M."/>
            <person name="Sun H."/>
            <person name="Tritt A."/>
            <person name="Yoshinaga Y."/>
            <person name="Zwiers L.-H.L."/>
            <person name="Turgeon B.G."/>
            <person name="Goodwin S.B."/>
            <person name="Spatafora J.W."/>
            <person name="Crous P.W."/>
            <person name="Grigoriev I.V."/>
        </authorList>
    </citation>
    <scope>NUCLEOTIDE SEQUENCE [LARGE SCALE GENOMIC DNA]</scope>
    <source>
        <strain evidence="2 3">CBS 611.86</strain>
    </source>
</reference>
<comment type="caution">
    <text evidence="2">The sequence shown here is derived from an EMBL/GenBank/DDBJ whole genome shotgun (WGS) entry which is preliminary data.</text>
</comment>
<keyword evidence="1" id="KW-0472">Membrane</keyword>
<accession>A0A7C8I988</accession>
<keyword evidence="1" id="KW-0812">Transmembrane</keyword>
<evidence type="ECO:0000313" key="2">
    <source>
        <dbReference type="EMBL" id="KAF2868350.1"/>
    </source>
</evidence>
<evidence type="ECO:0000256" key="1">
    <source>
        <dbReference type="SAM" id="Phobius"/>
    </source>
</evidence>
<dbReference type="EMBL" id="JAADJZ010000019">
    <property type="protein sequence ID" value="KAF2868350.1"/>
    <property type="molecule type" value="Genomic_DNA"/>
</dbReference>